<organism evidence="2 3">
    <name type="scientific">Paenibacillus rhizovicinus</name>
    <dbReference type="NCBI Taxonomy" id="2704463"/>
    <lineage>
        <taxon>Bacteria</taxon>
        <taxon>Bacillati</taxon>
        <taxon>Bacillota</taxon>
        <taxon>Bacilli</taxon>
        <taxon>Bacillales</taxon>
        <taxon>Paenibacillaceae</taxon>
        <taxon>Paenibacillus</taxon>
    </lineage>
</organism>
<dbReference type="AlphaFoldDB" id="A0A6C0NYH1"/>
<dbReference type="RefSeq" id="WP_162640102.1">
    <property type="nucleotide sequence ID" value="NZ_CP048286.1"/>
</dbReference>
<proteinExistence type="predicted"/>
<dbReference type="KEGG" id="prz:GZH47_10790"/>
<gene>
    <name evidence="2" type="ORF">GZH47_10790</name>
</gene>
<feature type="chain" id="PRO_5025551836" evidence="1">
    <location>
        <begin position="24"/>
        <end position="359"/>
    </location>
</feature>
<accession>A0A6C0NYH1</accession>
<keyword evidence="1" id="KW-0732">Signal</keyword>
<evidence type="ECO:0000313" key="2">
    <source>
        <dbReference type="EMBL" id="QHW31294.1"/>
    </source>
</evidence>
<keyword evidence="3" id="KW-1185">Reference proteome</keyword>
<evidence type="ECO:0000256" key="1">
    <source>
        <dbReference type="SAM" id="SignalP"/>
    </source>
</evidence>
<feature type="signal peptide" evidence="1">
    <location>
        <begin position="1"/>
        <end position="23"/>
    </location>
</feature>
<name>A0A6C0NYH1_9BACL</name>
<evidence type="ECO:0000313" key="3">
    <source>
        <dbReference type="Proteomes" id="UP000479114"/>
    </source>
</evidence>
<reference evidence="2 3" key="1">
    <citation type="submission" date="2020-02" db="EMBL/GenBank/DDBJ databases">
        <title>Paenibacillus sp. nov., isolated from rhizosphere soil of tomato.</title>
        <authorList>
            <person name="Weon H.-Y."/>
            <person name="Lee S.A."/>
        </authorList>
    </citation>
    <scope>NUCLEOTIDE SEQUENCE [LARGE SCALE GENOMIC DNA]</scope>
    <source>
        <strain evidence="2 3">14171R-81</strain>
    </source>
</reference>
<dbReference type="Proteomes" id="UP000479114">
    <property type="component" value="Chromosome"/>
</dbReference>
<protein>
    <submittedName>
        <fullName evidence="2">Uncharacterized protein</fullName>
    </submittedName>
</protein>
<dbReference type="EMBL" id="CP048286">
    <property type="protein sequence ID" value="QHW31294.1"/>
    <property type="molecule type" value="Genomic_DNA"/>
</dbReference>
<sequence>MIRKRKIALAVAFGLFGTSTAFAADTAPATVPVASLQPAVHLEKPQLTGVGGKLLLSDSPETFSGTGAFYRDTAEGEFRVFWHHQNEAPQTLTVGVAITNTSADTVSLYLEGNGLGTNIYVDVAGQSALADFIASENKRTLAAKLAPGESYYFDAPTDNNITNSGIVQFEAVSGKKNAPAQVTATVLSYDAKPEHPEQVEVLPEDSHTRGTFPHFDRTGTVQYDTALGNAYLRIDSAAYGQWSDAMPGEYEDGWDAVDGNKPVINNGNYGVMYRLNTEIVNSFHHPRQVGLFLNPSGGYGHYVVKWNKTIFQSGYTTYENAWNITNFKLNPNGGTYKSEMSLTGGAAGPQVIYFTNQEK</sequence>